<evidence type="ECO:0000256" key="3">
    <source>
        <dbReference type="ARBA" id="ARBA00023125"/>
    </source>
</evidence>
<dbReference type="InterPro" id="IPR036388">
    <property type="entry name" value="WH-like_DNA-bd_sf"/>
</dbReference>
<dbReference type="CDD" id="cd05466">
    <property type="entry name" value="PBP2_LTTR_substrate"/>
    <property type="match status" value="1"/>
</dbReference>
<gene>
    <name evidence="6" type="ORF">KDW95_02650</name>
</gene>
<organism evidence="6 7">
    <name type="scientific">Marinobacterium rhizophilum</name>
    <dbReference type="NCBI Taxonomy" id="420402"/>
    <lineage>
        <taxon>Bacteria</taxon>
        <taxon>Pseudomonadati</taxon>
        <taxon>Pseudomonadota</taxon>
        <taxon>Gammaproteobacteria</taxon>
        <taxon>Oceanospirillales</taxon>
        <taxon>Oceanospirillaceae</taxon>
        <taxon>Marinobacterium</taxon>
    </lineage>
</organism>
<evidence type="ECO:0000259" key="5">
    <source>
        <dbReference type="PROSITE" id="PS50931"/>
    </source>
</evidence>
<dbReference type="RefSeq" id="WP_255854704.1">
    <property type="nucleotide sequence ID" value="NZ_CP073347.1"/>
</dbReference>
<dbReference type="SUPFAM" id="SSF53850">
    <property type="entry name" value="Periplasmic binding protein-like II"/>
    <property type="match status" value="1"/>
</dbReference>
<dbReference type="SUPFAM" id="SSF46785">
    <property type="entry name" value="Winged helix' DNA-binding domain"/>
    <property type="match status" value="1"/>
</dbReference>
<dbReference type="InterPro" id="IPR036390">
    <property type="entry name" value="WH_DNA-bd_sf"/>
</dbReference>
<dbReference type="Pfam" id="PF03466">
    <property type="entry name" value="LysR_substrate"/>
    <property type="match status" value="1"/>
</dbReference>
<dbReference type="Gene3D" id="1.10.10.10">
    <property type="entry name" value="Winged helix-like DNA-binding domain superfamily/Winged helix DNA-binding domain"/>
    <property type="match status" value="1"/>
</dbReference>
<evidence type="ECO:0000256" key="2">
    <source>
        <dbReference type="ARBA" id="ARBA00023015"/>
    </source>
</evidence>
<protein>
    <submittedName>
        <fullName evidence="6">LysR family transcriptional regulator</fullName>
    </submittedName>
</protein>
<evidence type="ECO:0000256" key="4">
    <source>
        <dbReference type="ARBA" id="ARBA00023163"/>
    </source>
</evidence>
<dbReference type="InterPro" id="IPR005119">
    <property type="entry name" value="LysR_subst-bd"/>
</dbReference>
<dbReference type="PANTHER" id="PTHR30419">
    <property type="entry name" value="HTH-TYPE TRANSCRIPTIONAL REGULATOR YBHD"/>
    <property type="match status" value="1"/>
</dbReference>
<dbReference type="Pfam" id="PF00126">
    <property type="entry name" value="HTH_1"/>
    <property type="match status" value="1"/>
</dbReference>
<dbReference type="EMBL" id="CP073347">
    <property type="protein sequence ID" value="UTW12602.1"/>
    <property type="molecule type" value="Genomic_DNA"/>
</dbReference>
<dbReference type="InterPro" id="IPR000847">
    <property type="entry name" value="LysR_HTH_N"/>
</dbReference>
<dbReference type="InterPro" id="IPR050950">
    <property type="entry name" value="HTH-type_LysR_regulators"/>
</dbReference>
<dbReference type="PROSITE" id="PS50931">
    <property type="entry name" value="HTH_LYSR"/>
    <property type="match status" value="1"/>
</dbReference>
<comment type="similarity">
    <text evidence="1">Belongs to the LysR transcriptional regulatory family.</text>
</comment>
<feature type="domain" description="HTH lysR-type" evidence="5">
    <location>
        <begin position="3"/>
        <end position="60"/>
    </location>
</feature>
<proteinExistence type="inferred from homology"/>
<dbReference type="Gene3D" id="3.40.190.290">
    <property type="match status" value="1"/>
</dbReference>
<name>A0ABY5HMX6_9GAMM</name>
<dbReference type="PRINTS" id="PR00039">
    <property type="entry name" value="HTHLYSR"/>
</dbReference>
<dbReference type="PANTHER" id="PTHR30419:SF7">
    <property type="entry name" value="HTH-TYPE TRANSCRIPTIONAL REGULATOR TDCA"/>
    <property type="match status" value="1"/>
</dbReference>
<keyword evidence="7" id="KW-1185">Reference proteome</keyword>
<sequence length="305" mass="33605">MNTDPRHLLQLSVIIELGSFSLAAQQLNLTQPALSRNMKILEDRVGVQLIDRSHKKVQATQAGRALAVQGHSIRMATMQASEHARDISTGKAGLLRIGVPPMLSEYLLSAMITDFLKDNPNVNAIFTSTLMVDLIDKLELGQLDVVIGPLVLSDESRGLQVQQLWSDSISIFCRKGHPLTQYSRVSTQQLRGAKWITHPERSFLRAQMDSCLISAGLTEIGVAIEVDSPISIIAMVQNSDYLSMLPCVPLQSLVDSGVLAVLPFESNMPSRHTGVITRKTDRRTLLLERFIDFLAVKGQARDGAR</sequence>
<accession>A0ABY5HMX6</accession>
<evidence type="ECO:0000313" key="6">
    <source>
        <dbReference type="EMBL" id="UTW12602.1"/>
    </source>
</evidence>
<keyword evidence="4" id="KW-0804">Transcription</keyword>
<keyword evidence="2" id="KW-0805">Transcription regulation</keyword>
<reference evidence="6" key="1">
    <citation type="submission" date="2021-04" db="EMBL/GenBank/DDBJ databases">
        <title>Oceanospirillales bacteria with DddD are important DMSP degraders in coastal seawater.</title>
        <authorList>
            <person name="Liu J."/>
        </authorList>
    </citation>
    <scope>NUCLEOTIDE SEQUENCE</scope>
    <source>
        <strain evidence="6">D13-1</strain>
    </source>
</reference>
<dbReference type="Proteomes" id="UP001058461">
    <property type="component" value="Chromosome"/>
</dbReference>
<evidence type="ECO:0000313" key="7">
    <source>
        <dbReference type="Proteomes" id="UP001058461"/>
    </source>
</evidence>
<keyword evidence="3" id="KW-0238">DNA-binding</keyword>
<evidence type="ECO:0000256" key="1">
    <source>
        <dbReference type="ARBA" id="ARBA00009437"/>
    </source>
</evidence>